<feature type="signal peptide" evidence="1">
    <location>
        <begin position="1"/>
        <end position="27"/>
    </location>
</feature>
<keyword evidence="3" id="KW-1185">Reference proteome</keyword>
<reference evidence="2 3" key="1">
    <citation type="submission" date="2019-03" db="EMBL/GenBank/DDBJ databases">
        <title>Genomic Encyclopedia of Archaeal and Bacterial Type Strains, Phase II (KMG-II): from individual species to whole genera.</title>
        <authorList>
            <person name="Goeker M."/>
        </authorList>
    </citation>
    <scope>NUCLEOTIDE SEQUENCE [LARGE SCALE GENOMIC DNA]</scope>
    <source>
        <strain evidence="2 3">DSM 19035</strain>
    </source>
</reference>
<sequence>MTILKRLFVFSTLCMSLLIISGGDADAQLKKTTDTVKAPPLTWKEHWFEHDLLVKLVYQDKHVAFYYDDNMSKTVKWPFKAMSDTWAYVKKTYGDFGPDPKLYVVFHQSNTLTGGHPSPYFDASHDFHNVLDCGLPDWTNSTGQQIGIPIHEIGHIVNNASHGTKGSPSDALWGDSKFMEIFNYDVLMNIGMKDEAARVFEQMQGQYDNFPRARTQWFKNWFYPIYSKYGKGKVLNKYFELLSANYPKNANNRFTKRMTWGDFVHFWSGAAGVNLKEQATLAFGWSDVYEAQFKKAQEDFPNVKYK</sequence>
<gene>
    <name evidence="2" type="ORF">ATK78_4401</name>
</gene>
<dbReference type="OrthoDB" id="5134860at2"/>
<evidence type="ECO:0000313" key="2">
    <source>
        <dbReference type="EMBL" id="TDQ06331.1"/>
    </source>
</evidence>
<dbReference type="Proteomes" id="UP000295620">
    <property type="component" value="Unassembled WGS sequence"/>
</dbReference>
<accession>A0A4R6SP25</accession>
<evidence type="ECO:0000256" key="1">
    <source>
        <dbReference type="SAM" id="SignalP"/>
    </source>
</evidence>
<feature type="chain" id="PRO_5020759299" evidence="1">
    <location>
        <begin position="28"/>
        <end position="306"/>
    </location>
</feature>
<keyword evidence="1" id="KW-0732">Signal</keyword>
<protein>
    <submittedName>
        <fullName evidence="2">Uncharacterized protein</fullName>
    </submittedName>
</protein>
<dbReference type="EMBL" id="SNYC01000009">
    <property type="protein sequence ID" value="TDQ06331.1"/>
    <property type="molecule type" value="Genomic_DNA"/>
</dbReference>
<dbReference type="RefSeq" id="WP_133578194.1">
    <property type="nucleotide sequence ID" value="NZ_SNYC01000009.1"/>
</dbReference>
<proteinExistence type="predicted"/>
<evidence type="ECO:0000313" key="3">
    <source>
        <dbReference type="Proteomes" id="UP000295620"/>
    </source>
</evidence>
<dbReference type="AlphaFoldDB" id="A0A4R6SP25"/>
<name>A0A4R6SP25_9SPHI</name>
<organism evidence="2 3">
    <name type="scientific">Pedobacter metabolipauper</name>
    <dbReference type="NCBI Taxonomy" id="425513"/>
    <lineage>
        <taxon>Bacteria</taxon>
        <taxon>Pseudomonadati</taxon>
        <taxon>Bacteroidota</taxon>
        <taxon>Sphingobacteriia</taxon>
        <taxon>Sphingobacteriales</taxon>
        <taxon>Sphingobacteriaceae</taxon>
        <taxon>Pedobacter</taxon>
    </lineage>
</organism>
<comment type="caution">
    <text evidence="2">The sequence shown here is derived from an EMBL/GenBank/DDBJ whole genome shotgun (WGS) entry which is preliminary data.</text>
</comment>